<dbReference type="GO" id="GO:0017000">
    <property type="term" value="P:antibiotic biosynthetic process"/>
    <property type="evidence" value="ECO:0007669"/>
    <property type="project" value="UniProtKB-KW"/>
</dbReference>
<protein>
    <submittedName>
        <fullName evidence="9">L-asparagine oxygenase</fullName>
    </submittedName>
</protein>
<organism evidence="9 10">
    <name type="scientific">Streptomyces inusitatus</name>
    <dbReference type="NCBI Taxonomy" id="68221"/>
    <lineage>
        <taxon>Bacteria</taxon>
        <taxon>Bacillati</taxon>
        <taxon>Actinomycetota</taxon>
        <taxon>Actinomycetes</taxon>
        <taxon>Kitasatosporales</taxon>
        <taxon>Streptomycetaceae</taxon>
        <taxon>Streptomyces</taxon>
    </lineage>
</organism>
<dbReference type="PANTHER" id="PTHR10696">
    <property type="entry name" value="GAMMA-BUTYROBETAINE HYDROXYLASE-RELATED"/>
    <property type="match status" value="1"/>
</dbReference>
<dbReference type="RefSeq" id="WP_190122592.1">
    <property type="nucleotide sequence ID" value="NZ_BMWG01000004.1"/>
</dbReference>
<feature type="binding site" evidence="7">
    <location>
        <position position="146"/>
    </location>
    <ligand>
        <name>Fe cation</name>
        <dbReference type="ChEBI" id="CHEBI:24875"/>
    </ligand>
</feature>
<evidence type="ECO:0000256" key="1">
    <source>
        <dbReference type="ARBA" id="ARBA00001954"/>
    </source>
</evidence>
<dbReference type="GO" id="GO:0005506">
    <property type="term" value="F:iron ion binding"/>
    <property type="evidence" value="ECO:0007669"/>
    <property type="project" value="InterPro"/>
</dbReference>
<dbReference type="EMBL" id="BMWG01000004">
    <property type="protein sequence ID" value="GGZ26553.1"/>
    <property type="molecule type" value="Genomic_DNA"/>
</dbReference>
<dbReference type="InterPro" id="IPR042098">
    <property type="entry name" value="TauD-like_sf"/>
</dbReference>
<dbReference type="Pfam" id="PF02668">
    <property type="entry name" value="TauD"/>
    <property type="match status" value="1"/>
</dbReference>
<reference evidence="9" key="2">
    <citation type="submission" date="2020-09" db="EMBL/GenBank/DDBJ databases">
        <authorList>
            <person name="Sun Q."/>
            <person name="Ohkuma M."/>
        </authorList>
    </citation>
    <scope>NUCLEOTIDE SEQUENCE</scope>
    <source>
        <strain evidence="9">JCM 4988</strain>
    </source>
</reference>
<evidence type="ECO:0000256" key="5">
    <source>
        <dbReference type="ARBA" id="ARBA00023004"/>
    </source>
</evidence>
<dbReference type="InterPro" id="IPR053447">
    <property type="entry name" value="Alpha-KG_dependent_hydroxylase"/>
</dbReference>
<name>A0A918UQ62_9ACTN</name>
<evidence type="ECO:0000256" key="4">
    <source>
        <dbReference type="ARBA" id="ARBA00023002"/>
    </source>
</evidence>
<accession>A0A918UQ62</accession>
<keyword evidence="6" id="KW-0045">Antibiotic biosynthesis</keyword>
<dbReference type="GO" id="GO:0016491">
    <property type="term" value="F:oxidoreductase activity"/>
    <property type="evidence" value="ECO:0007669"/>
    <property type="project" value="UniProtKB-KW"/>
</dbReference>
<dbReference type="InterPro" id="IPR003819">
    <property type="entry name" value="TauD/TfdA-like"/>
</dbReference>
<dbReference type="NCBIfam" id="NF041363">
    <property type="entry name" value="GntD_guanitoxin"/>
    <property type="match status" value="1"/>
</dbReference>
<sequence>MLTLHLRDGDVAAIDAVIDELGRRFDTVESAEFQAESRLYADELPRRVRRAVYEYRSTEKDGILVVTGLAVDDSALGATPADRGHQPVPSTSLRQDIAFYLMANLLGDPIGWATQQDGLIMHDVYPVQRFEHEQIGWGSAETLTWHTEDAFHPLRTDYLGLMCLRNPDGVETTACDIADVQIDDATREILSQERFRILPDDAHRIHAEPPRGESARAARLREHSRRRVASALESPDPVAVLFGDREDPYLRIDPHYMRGVQGGAEQRALDTIGAAIDDAMSGVVLTPGDLLFIDNYRVVHGRKPFRARFDGTDRWLRRLNIARDLRKSREARLAATTRVIY</sequence>
<keyword evidence="10" id="KW-1185">Reference proteome</keyword>
<comment type="cofactor">
    <cofactor evidence="1">
        <name>Fe(2+)</name>
        <dbReference type="ChEBI" id="CHEBI:29033"/>
    </cofactor>
</comment>
<evidence type="ECO:0000256" key="6">
    <source>
        <dbReference type="ARBA" id="ARBA00023194"/>
    </source>
</evidence>
<proteinExistence type="inferred from homology"/>
<keyword evidence="3 7" id="KW-0479">Metal-binding</keyword>
<dbReference type="Proteomes" id="UP000630936">
    <property type="component" value="Unassembled WGS sequence"/>
</dbReference>
<dbReference type="PIRSF" id="PIRSF019543">
    <property type="entry name" value="Clavaminate_syn"/>
    <property type="match status" value="1"/>
</dbReference>
<evidence type="ECO:0000256" key="3">
    <source>
        <dbReference type="ARBA" id="ARBA00022723"/>
    </source>
</evidence>
<comment type="similarity">
    <text evidence="2">Belongs to the clavaminate synthase family.</text>
</comment>
<evidence type="ECO:0000313" key="9">
    <source>
        <dbReference type="EMBL" id="GGZ26553.1"/>
    </source>
</evidence>
<dbReference type="InterPro" id="IPR014503">
    <property type="entry name" value="Clavaminate_syn-like"/>
</dbReference>
<dbReference type="PANTHER" id="PTHR10696:SF56">
    <property type="entry name" value="TAUD_TFDA-LIKE DOMAIN-CONTAINING PROTEIN"/>
    <property type="match status" value="1"/>
</dbReference>
<dbReference type="InterPro" id="IPR050411">
    <property type="entry name" value="AlphaKG_dependent_hydroxylases"/>
</dbReference>
<keyword evidence="5 7" id="KW-0408">Iron</keyword>
<feature type="binding site" evidence="7">
    <location>
        <position position="148"/>
    </location>
    <ligand>
        <name>Fe cation</name>
        <dbReference type="ChEBI" id="CHEBI:24875"/>
    </ligand>
</feature>
<evidence type="ECO:0000256" key="7">
    <source>
        <dbReference type="PIRSR" id="PIRSR019543-2"/>
    </source>
</evidence>
<evidence type="ECO:0000256" key="2">
    <source>
        <dbReference type="ARBA" id="ARBA00008425"/>
    </source>
</evidence>
<evidence type="ECO:0000259" key="8">
    <source>
        <dbReference type="Pfam" id="PF02668"/>
    </source>
</evidence>
<feature type="domain" description="TauD/TfdA-like" evidence="8">
    <location>
        <begin position="139"/>
        <end position="319"/>
    </location>
</feature>
<comment type="caution">
    <text evidence="9">The sequence shown here is derived from an EMBL/GenBank/DDBJ whole genome shotgun (WGS) entry which is preliminary data.</text>
</comment>
<dbReference type="SUPFAM" id="SSF51197">
    <property type="entry name" value="Clavaminate synthase-like"/>
    <property type="match status" value="1"/>
</dbReference>
<dbReference type="Gene3D" id="3.60.130.10">
    <property type="entry name" value="Clavaminate synthase-like"/>
    <property type="match status" value="1"/>
</dbReference>
<dbReference type="AlphaFoldDB" id="A0A918UQ62"/>
<reference evidence="9" key="1">
    <citation type="journal article" date="2014" name="Int. J. Syst. Evol. Microbiol.">
        <title>Complete genome sequence of Corynebacterium casei LMG S-19264T (=DSM 44701T), isolated from a smear-ripened cheese.</title>
        <authorList>
            <consortium name="US DOE Joint Genome Institute (JGI-PGF)"/>
            <person name="Walter F."/>
            <person name="Albersmeier A."/>
            <person name="Kalinowski J."/>
            <person name="Ruckert C."/>
        </authorList>
    </citation>
    <scope>NUCLEOTIDE SEQUENCE</scope>
    <source>
        <strain evidence="9">JCM 4988</strain>
    </source>
</reference>
<evidence type="ECO:0000313" key="10">
    <source>
        <dbReference type="Proteomes" id="UP000630936"/>
    </source>
</evidence>
<gene>
    <name evidence="9" type="ORF">GCM10010387_19840</name>
</gene>
<keyword evidence="4" id="KW-0560">Oxidoreductase</keyword>